<evidence type="ECO:0000259" key="8">
    <source>
        <dbReference type="PROSITE" id="PS51202"/>
    </source>
</evidence>
<dbReference type="Pfam" id="PF03600">
    <property type="entry name" value="CitMHS"/>
    <property type="match status" value="1"/>
</dbReference>
<dbReference type="PANTHER" id="PTHR43652:SF2">
    <property type="entry name" value="BASIC AMINO ACID ANTIPORTER YFCC-RELATED"/>
    <property type="match status" value="1"/>
</dbReference>
<dbReference type="PROSITE" id="PS01271">
    <property type="entry name" value="NA_SULFATE"/>
    <property type="match status" value="1"/>
</dbReference>
<keyword evidence="3 7" id="KW-0812">Transmembrane</keyword>
<keyword evidence="5 7" id="KW-1133">Transmembrane helix</keyword>
<dbReference type="InterPro" id="IPR036721">
    <property type="entry name" value="RCK_C_sf"/>
</dbReference>
<dbReference type="InterPro" id="IPR004680">
    <property type="entry name" value="Cit_transptr-like_dom"/>
</dbReference>
<dbReference type="PANTHER" id="PTHR43652">
    <property type="entry name" value="BASIC AMINO ACID ANTIPORTER YFCC-RELATED"/>
    <property type="match status" value="1"/>
</dbReference>
<keyword evidence="2" id="KW-0813">Transport</keyword>
<evidence type="ECO:0000256" key="5">
    <source>
        <dbReference type="ARBA" id="ARBA00022989"/>
    </source>
</evidence>
<dbReference type="InterPro" id="IPR051679">
    <property type="entry name" value="DASS-Related_Transporters"/>
</dbReference>
<feature type="transmembrane region" description="Helical" evidence="7">
    <location>
        <begin position="30"/>
        <end position="47"/>
    </location>
</feature>
<keyword evidence="10" id="KW-1185">Reference proteome</keyword>
<feature type="transmembrane region" description="Helical" evidence="7">
    <location>
        <begin position="447"/>
        <end position="466"/>
    </location>
</feature>
<feature type="domain" description="RCK C-terminal" evidence="8">
    <location>
        <begin position="299"/>
        <end position="384"/>
    </location>
</feature>
<dbReference type="InterPro" id="IPR031312">
    <property type="entry name" value="Na/sul_symport_CS"/>
</dbReference>
<accession>A0ABZ0QSJ3</accession>
<feature type="transmembrane region" description="Helical" evidence="7">
    <location>
        <begin position="533"/>
        <end position="551"/>
    </location>
</feature>
<evidence type="ECO:0000313" key="9">
    <source>
        <dbReference type="EMBL" id="WPD19719.1"/>
    </source>
</evidence>
<feature type="domain" description="RCK C-terminal" evidence="8">
    <location>
        <begin position="208"/>
        <end position="292"/>
    </location>
</feature>
<feature type="transmembrane region" description="Helical" evidence="7">
    <location>
        <begin position="53"/>
        <end position="72"/>
    </location>
</feature>
<dbReference type="InterPro" id="IPR006037">
    <property type="entry name" value="RCK_C"/>
</dbReference>
<proteinExistence type="predicted"/>
<dbReference type="Pfam" id="PF02080">
    <property type="entry name" value="TrkA_C"/>
    <property type="match status" value="2"/>
</dbReference>
<feature type="transmembrane region" description="Helical" evidence="7">
    <location>
        <begin position="144"/>
        <end position="164"/>
    </location>
</feature>
<evidence type="ECO:0000256" key="1">
    <source>
        <dbReference type="ARBA" id="ARBA00004141"/>
    </source>
</evidence>
<dbReference type="Proteomes" id="UP001304683">
    <property type="component" value="Chromosome"/>
</dbReference>
<reference evidence="9 10" key="1">
    <citation type="submission" date="2023-08" db="EMBL/GenBank/DDBJ databases">
        <title>Genome sequence of Thermaerobacter compostii strain Ins1, a spore-forming filamentous bacterium isolated from a deep geothermal reservoir.</title>
        <authorList>
            <person name="Bregnard D."/>
            <person name="Gonzalez D."/>
            <person name="Junier P."/>
        </authorList>
    </citation>
    <scope>NUCLEOTIDE SEQUENCE [LARGE SCALE GENOMIC DNA]</scope>
    <source>
        <strain evidence="9 10">Ins1</strain>
    </source>
</reference>
<feature type="transmembrane region" description="Helical" evidence="7">
    <location>
        <begin position="478"/>
        <end position="498"/>
    </location>
</feature>
<evidence type="ECO:0000256" key="4">
    <source>
        <dbReference type="ARBA" id="ARBA00022737"/>
    </source>
</evidence>
<keyword evidence="4" id="KW-0677">Repeat</keyword>
<dbReference type="PROSITE" id="PS51202">
    <property type="entry name" value="RCK_C"/>
    <property type="match status" value="2"/>
</dbReference>
<gene>
    <name evidence="9" type="ORF">Q5761_03365</name>
</gene>
<evidence type="ECO:0000256" key="3">
    <source>
        <dbReference type="ARBA" id="ARBA00022692"/>
    </source>
</evidence>
<protein>
    <submittedName>
        <fullName evidence="9">SLC13 family permease</fullName>
    </submittedName>
</protein>
<organism evidence="9 10">
    <name type="scientific">Thermaerobacter composti</name>
    <dbReference type="NCBI Taxonomy" id="554949"/>
    <lineage>
        <taxon>Bacteria</taxon>
        <taxon>Bacillati</taxon>
        <taxon>Bacillota</taxon>
        <taxon>Clostridia</taxon>
        <taxon>Eubacteriales</taxon>
        <taxon>Clostridiales Family XVII. Incertae Sedis</taxon>
        <taxon>Thermaerobacter</taxon>
    </lineage>
</organism>
<dbReference type="Gene3D" id="3.30.70.1450">
    <property type="entry name" value="Regulator of K+ conductance, C-terminal domain"/>
    <property type="match status" value="2"/>
</dbReference>
<sequence length="593" mass="63290">MGLSWQAWITLGVVTLIFLALLREWARPEVIMMGGLVVLMATGVLPPEQALQGFASPALFTIAALLIITAGIQRTDALRIVHRWLTFSGDRVHEGQVLGRILPVTALLASFINNTPLVAFWIPILQDLAERYGLALSRMLLPLNYATIVGGMITLVGTSTNLVASQVLEQHGLPPFGLFDLTPVGLPVAVVAVAFLLLVGHRLLPARSSSNDAEETEAFQFELRVRPGGGLGGKTVREAGLRALGRAYLAHIQRDGEVLGPVGPEDRLQDGDVLTFVGDPAMMDRLLRRPGLERVMTSRRTGSAGPPAVLPLYEAVVSDTSVLVGRSLKEVRFRERFGGVVVAIRRRGERIDGGLGTVPLKVGDVLLIEAPPGFDHRWKNGGEFYLVVRRDRPYASVPERGPVALLWLAAAVAGHLALDLPLVVTTMIAAGGMVMTRCLEYEHLRHVVRPGLLVTIAAGLGIAQAIESSGLAATIGRGVQMVGYSTGLLGLLVALYIATVLVTELVTNAAAVAFMMPIALNLAKSVGLDPRPLAVLVTIGASAGFISPIGYQTNLMVMGIGRYRVQDFVRVGLPLSLLVGVTAISVVLWQVGN</sequence>
<evidence type="ECO:0000313" key="10">
    <source>
        <dbReference type="Proteomes" id="UP001304683"/>
    </source>
</evidence>
<feature type="transmembrane region" description="Helical" evidence="7">
    <location>
        <begin position="505"/>
        <end position="527"/>
    </location>
</feature>
<evidence type="ECO:0000256" key="7">
    <source>
        <dbReference type="SAM" id="Phobius"/>
    </source>
</evidence>
<comment type="subcellular location">
    <subcellularLocation>
        <location evidence="1">Membrane</location>
        <topology evidence="1">Multi-pass membrane protein</topology>
    </subcellularLocation>
</comment>
<name>A0ABZ0QSJ3_9FIRM</name>
<evidence type="ECO:0000256" key="2">
    <source>
        <dbReference type="ARBA" id="ARBA00022448"/>
    </source>
</evidence>
<dbReference type="RefSeq" id="WP_318751208.1">
    <property type="nucleotide sequence ID" value="NZ_CP132508.1"/>
</dbReference>
<feature type="transmembrane region" description="Helical" evidence="7">
    <location>
        <begin position="176"/>
        <end position="199"/>
    </location>
</feature>
<dbReference type="SUPFAM" id="SSF116726">
    <property type="entry name" value="TrkA C-terminal domain-like"/>
    <property type="match status" value="2"/>
</dbReference>
<feature type="transmembrane region" description="Helical" evidence="7">
    <location>
        <begin position="571"/>
        <end position="591"/>
    </location>
</feature>
<keyword evidence="6 7" id="KW-0472">Membrane</keyword>
<dbReference type="EMBL" id="CP132508">
    <property type="protein sequence ID" value="WPD19719.1"/>
    <property type="molecule type" value="Genomic_DNA"/>
</dbReference>
<feature type="transmembrane region" description="Helical" evidence="7">
    <location>
        <begin position="6"/>
        <end position="23"/>
    </location>
</feature>
<evidence type="ECO:0000256" key="6">
    <source>
        <dbReference type="ARBA" id="ARBA00023136"/>
    </source>
</evidence>